<dbReference type="PANTHER" id="PTHR12151">
    <property type="entry name" value="ELECTRON TRANSPORT PROTIN SCO1/SENC FAMILY MEMBER"/>
    <property type="match status" value="1"/>
</dbReference>
<feature type="domain" description="Thioredoxin" evidence="11">
    <location>
        <begin position="93"/>
        <end position="260"/>
    </location>
</feature>
<evidence type="ECO:0000259" key="11">
    <source>
        <dbReference type="PROSITE" id="PS51352"/>
    </source>
</evidence>
<reference evidence="12 13" key="1">
    <citation type="submission" date="2014-04" db="EMBL/GenBank/DDBJ databases">
        <authorList>
            <consortium name="DOE Joint Genome Institute"/>
            <person name="Kuo A."/>
            <person name="Zuccaro A."/>
            <person name="Kohler A."/>
            <person name="Nagy L.G."/>
            <person name="Floudas D."/>
            <person name="Copeland A."/>
            <person name="Barry K.W."/>
            <person name="Cichocki N."/>
            <person name="Veneault-Fourrey C."/>
            <person name="LaButti K."/>
            <person name="Lindquist E.A."/>
            <person name="Lipzen A."/>
            <person name="Lundell T."/>
            <person name="Morin E."/>
            <person name="Murat C."/>
            <person name="Sun H."/>
            <person name="Tunlid A."/>
            <person name="Henrissat B."/>
            <person name="Grigoriev I.V."/>
            <person name="Hibbett D.S."/>
            <person name="Martin F."/>
            <person name="Nordberg H.P."/>
            <person name="Cantor M.N."/>
            <person name="Hua S.X."/>
        </authorList>
    </citation>
    <scope>NUCLEOTIDE SEQUENCE [LARGE SCALE GENOMIC DNA]</scope>
    <source>
        <strain evidence="12 13">MAFF 305830</strain>
    </source>
</reference>
<keyword evidence="7" id="KW-0472">Membrane</keyword>
<feature type="binding site" evidence="9">
    <location>
        <position position="225"/>
    </location>
    <ligand>
        <name>Cu cation</name>
        <dbReference type="ChEBI" id="CHEBI:23378"/>
    </ligand>
</feature>
<evidence type="ECO:0000313" key="12">
    <source>
        <dbReference type="EMBL" id="KIM31497.1"/>
    </source>
</evidence>
<keyword evidence="13" id="KW-1185">Reference proteome</keyword>
<comment type="subcellular location">
    <subcellularLocation>
        <location evidence="1 8">Mitochondrion inner membrane</location>
    </subcellularLocation>
</comment>
<feature type="binding site" evidence="9">
    <location>
        <position position="134"/>
    </location>
    <ligand>
        <name>Cu cation</name>
        <dbReference type="ChEBI" id="CHEBI:23378"/>
    </ligand>
</feature>
<dbReference type="OrthoDB" id="270009at2759"/>
<dbReference type="STRING" id="933852.A0A0C2XRD0"/>
<comment type="similarity">
    <text evidence="2 8">Belongs to the SCO1/2 family.</text>
</comment>
<feature type="binding site" evidence="9">
    <location>
        <position position="138"/>
    </location>
    <ligand>
        <name>Cu cation</name>
        <dbReference type="ChEBI" id="CHEBI:23378"/>
    </ligand>
</feature>
<dbReference type="SUPFAM" id="SSF52833">
    <property type="entry name" value="Thioredoxin-like"/>
    <property type="match status" value="1"/>
</dbReference>
<evidence type="ECO:0000256" key="1">
    <source>
        <dbReference type="ARBA" id="ARBA00004273"/>
    </source>
</evidence>
<dbReference type="PROSITE" id="PS51352">
    <property type="entry name" value="THIOREDOXIN_2"/>
    <property type="match status" value="1"/>
</dbReference>
<accession>A0A0C2XRD0</accession>
<dbReference type="GO" id="GO:0016531">
    <property type="term" value="F:copper chaperone activity"/>
    <property type="evidence" value="ECO:0007669"/>
    <property type="project" value="InterPro"/>
</dbReference>
<evidence type="ECO:0000256" key="7">
    <source>
        <dbReference type="ARBA" id="ARBA00023136"/>
    </source>
</evidence>
<dbReference type="GO" id="GO:0005507">
    <property type="term" value="F:copper ion binding"/>
    <property type="evidence" value="ECO:0007669"/>
    <property type="project" value="InterPro"/>
</dbReference>
<keyword evidence="3 9" id="KW-0479">Metal-binding</keyword>
<evidence type="ECO:0000256" key="9">
    <source>
        <dbReference type="PIRSR" id="PIRSR037736-1"/>
    </source>
</evidence>
<evidence type="ECO:0000256" key="4">
    <source>
        <dbReference type="ARBA" id="ARBA00022792"/>
    </source>
</evidence>
<keyword evidence="5 9" id="KW-0186">Copper</keyword>
<name>A0A0C2XRD0_SERVB</name>
<dbReference type="FunFam" id="3.40.30.10:FF:000013">
    <property type="entry name" value="Blast:Protein SCO1 homolog, mitochondrial"/>
    <property type="match status" value="1"/>
</dbReference>
<sequence length="271" mass="30772">MASRSLTRIARPVPRIASKSTRLSLVSTRTFATESKKPLPEENLQRAKDRAAVGVFDWRAAGVFIVTGIGLYFYFEHTKAEVQEKKRKELQQLKYGKAFVGGPFDLVDAKAKKPFTQDNLRGHWNLVYFGFTNCPDVCPEELDKMSEVVNRIEKQHGVQIQPIFISCDPARDTSDQLEKYLADFHPRMVGLTGTYEQVKAACKSYRVYFSTPPDAKPGDDYLVDHSIFFYLMDPTGSFVEAFGKTSTADTVCTKFDEALKEWNDKPQEQKV</sequence>
<dbReference type="CDD" id="cd02968">
    <property type="entry name" value="SCO"/>
    <property type="match status" value="1"/>
</dbReference>
<organism evidence="12 13">
    <name type="scientific">Serendipita vermifera MAFF 305830</name>
    <dbReference type="NCBI Taxonomy" id="933852"/>
    <lineage>
        <taxon>Eukaryota</taxon>
        <taxon>Fungi</taxon>
        <taxon>Dikarya</taxon>
        <taxon>Basidiomycota</taxon>
        <taxon>Agaricomycotina</taxon>
        <taxon>Agaricomycetes</taxon>
        <taxon>Sebacinales</taxon>
        <taxon>Serendipitaceae</taxon>
        <taxon>Serendipita</taxon>
    </lineage>
</organism>
<keyword evidence="6 8" id="KW-0496">Mitochondrion</keyword>
<feature type="disulfide bond" description="Redox-active" evidence="10">
    <location>
        <begin position="134"/>
        <end position="138"/>
    </location>
</feature>
<evidence type="ECO:0000256" key="2">
    <source>
        <dbReference type="ARBA" id="ARBA00010996"/>
    </source>
</evidence>
<dbReference type="GO" id="GO:0006878">
    <property type="term" value="P:intracellular copper ion homeostasis"/>
    <property type="evidence" value="ECO:0007669"/>
    <property type="project" value="UniProtKB-UniRule"/>
</dbReference>
<evidence type="ECO:0000256" key="6">
    <source>
        <dbReference type="ARBA" id="ARBA00023128"/>
    </source>
</evidence>
<keyword evidence="4 8" id="KW-0999">Mitochondrion inner membrane</keyword>
<keyword evidence="10" id="KW-1015">Disulfide bond</keyword>
<dbReference type="HOGENOM" id="CLU_050131_0_2_1"/>
<gene>
    <name evidence="12" type="ORF">M408DRAFT_327689</name>
</gene>
<proteinExistence type="inferred from homology"/>
<dbReference type="InterPro" id="IPR013766">
    <property type="entry name" value="Thioredoxin_domain"/>
</dbReference>
<dbReference type="InterPro" id="IPR036249">
    <property type="entry name" value="Thioredoxin-like_sf"/>
</dbReference>
<evidence type="ECO:0000256" key="10">
    <source>
        <dbReference type="PIRSR" id="PIRSR603782-2"/>
    </source>
</evidence>
<dbReference type="AlphaFoldDB" id="A0A0C2XRD0"/>
<dbReference type="InterPro" id="IPR003782">
    <property type="entry name" value="SCO1/SenC"/>
</dbReference>
<evidence type="ECO:0000313" key="13">
    <source>
        <dbReference type="Proteomes" id="UP000054097"/>
    </source>
</evidence>
<evidence type="ECO:0000256" key="8">
    <source>
        <dbReference type="PIRNR" id="PIRNR037736"/>
    </source>
</evidence>
<dbReference type="EMBL" id="KN824282">
    <property type="protein sequence ID" value="KIM31497.1"/>
    <property type="molecule type" value="Genomic_DNA"/>
</dbReference>
<dbReference type="InterPro" id="IPR017276">
    <property type="entry name" value="Synth_of_cyt-c-oxidase_Sco1/2"/>
</dbReference>
<protein>
    <recommendedName>
        <fullName evidence="11">Thioredoxin domain-containing protein</fullName>
    </recommendedName>
</protein>
<evidence type="ECO:0000256" key="3">
    <source>
        <dbReference type="ARBA" id="ARBA00022723"/>
    </source>
</evidence>
<dbReference type="Gene3D" id="3.40.30.10">
    <property type="entry name" value="Glutaredoxin"/>
    <property type="match status" value="1"/>
</dbReference>
<dbReference type="GO" id="GO:0033617">
    <property type="term" value="P:mitochondrial respiratory chain complex IV assembly"/>
    <property type="evidence" value="ECO:0007669"/>
    <property type="project" value="TreeGrafter"/>
</dbReference>
<dbReference type="PIRSF" id="PIRSF037736">
    <property type="entry name" value="SCO1"/>
    <property type="match status" value="1"/>
</dbReference>
<dbReference type="PANTHER" id="PTHR12151:SF5">
    <property type="entry name" value="AT19154P"/>
    <property type="match status" value="1"/>
</dbReference>
<reference evidence="13" key="2">
    <citation type="submission" date="2015-01" db="EMBL/GenBank/DDBJ databases">
        <title>Evolutionary Origins and Diversification of the Mycorrhizal Mutualists.</title>
        <authorList>
            <consortium name="DOE Joint Genome Institute"/>
            <consortium name="Mycorrhizal Genomics Consortium"/>
            <person name="Kohler A."/>
            <person name="Kuo A."/>
            <person name="Nagy L.G."/>
            <person name="Floudas D."/>
            <person name="Copeland A."/>
            <person name="Barry K.W."/>
            <person name="Cichocki N."/>
            <person name="Veneault-Fourrey C."/>
            <person name="LaButti K."/>
            <person name="Lindquist E.A."/>
            <person name="Lipzen A."/>
            <person name="Lundell T."/>
            <person name="Morin E."/>
            <person name="Murat C."/>
            <person name="Riley R."/>
            <person name="Ohm R."/>
            <person name="Sun H."/>
            <person name="Tunlid A."/>
            <person name="Henrissat B."/>
            <person name="Grigoriev I.V."/>
            <person name="Hibbett D.S."/>
            <person name="Martin F."/>
        </authorList>
    </citation>
    <scope>NUCLEOTIDE SEQUENCE [LARGE SCALE GENOMIC DNA]</scope>
    <source>
        <strain evidence="13">MAFF 305830</strain>
    </source>
</reference>
<dbReference type="Pfam" id="PF02630">
    <property type="entry name" value="SCO1-SenC"/>
    <property type="match status" value="1"/>
</dbReference>
<dbReference type="GO" id="GO:0005743">
    <property type="term" value="C:mitochondrial inner membrane"/>
    <property type="evidence" value="ECO:0007669"/>
    <property type="project" value="UniProtKB-SubCell"/>
</dbReference>
<dbReference type="Proteomes" id="UP000054097">
    <property type="component" value="Unassembled WGS sequence"/>
</dbReference>
<evidence type="ECO:0000256" key="5">
    <source>
        <dbReference type="ARBA" id="ARBA00023008"/>
    </source>
</evidence>